<name>A0A7J8XYE2_GOSAI</name>
<evidence type="ECO:0000313" key="2">
    <source>
        <dbReference type="Proteomes" id="UP000593577"/>
    </source>
</evidence>
<organism evidence="1 2">
    <name type="scientific">Gossypium aridum</name>
    <name type="common">American cotton</name>
    <name type="synonym">Erioxylum aridum</name>
    <dbReference type="NCBI Taxonomy" id="34290"/>
    <lineage>
        <taxon>Eukaryota</taxon>
        <taxon>Viridiplantae</taxon>
        <taxon>Streptophyta</taxon>
        <taxon>Embryophyta</taxon>
        <taxon>Tracheophyta</taxon>
        <taxon>Spermatophyta</taxon>
        <taxon>Magnoliopsida</taxon>
        <taxon>eudicotyledons</taxon>
        <taxon>Gunneridae</taxon>
        <taxon>Pentapetalae</taxon>
        <taxon>rosids</taxon>
        <taxon>malvids</taxon>
        <taxon>Malvales</taxon>
        <taxon>Malvaceae</taxon>
        <taxon>Malvoideae</taxon>
        <taxon>Gossypium</taxon>
    </lineage>
</organism>
<protein>
    <submittedName>
        <fullName evidence="1">Uncharacterized protein</fullName>
    </submittedName>
</protein>
<proteinExistence type="predicted"/>
<sequence length="96" mass="10623">CGLILISESSWKVWLACKDKVFVRASTTIDILLFHDKLRSLMWAKVVHEDIHGILMWMNFYVAGVVMEDEAGCGGALSDEKGVACDLFFGLIEATG</sequence>
<accession>A0A7J8XYE2</accession>
<dbReference type="EMBL" id="JABFAA010000009">
    <property type="protein sequence ID" value="MBA0692328.1"/>
    <property type="molecule type" value="Genomic_DNA"/>
</dbReference>
<keyword evidence="2" id="KW-1185">Reference proteome</keyword>
<reference evidence="1 2" key="1">
    <citation type="journal article" date="2019" name="Genome Biol. Evol.">
        <title>Insights into the evolution of the New World diploid cottons (Gossypium, subgenus Houzingenia) based on genome sequencing.</title>
        <authorList>
            <person name="Grover C.E."/>
            <person name="Arick M.A. 2nd"/>
            <person name="Thrash A."/>
            <person name="Conover J.L."/>
            <person name="Sanders W.S."/>
            <person name="Peterson D.G."/>
            <person name="Frelichowski J.E."/>
            <person name="Scheffler J.A."/>
            <person name="Scheffler B.E."/>
            <person name="Wendel J.F."/>
        </authorList>
    </citation>
    <scope>NUCLEOTIDE SEQUENCE [LARGE SCALE GENOMIC DNA]</scope>
    <source>
        <strain evidence="1">185</strain>
        <tissue evidence="1">Leaf</tissue>
    </source>
</reference>
<comment type="caution">
    <text evidence="1">The sequence shown here is derived from an EMBL/GenBank/DDBJ whole genome shotgun (WGS) entry which is preliminary data.</text>
</comment>
<evidence type="ECO:0000313" key="1">
    <source>
        <dbReference type="EMBL" id="MBA0692328.1"/>
    </source>
</evidence>
<gene>
    <name evidence="1" type="ORF">Goari_009899</name>
</gene>
<dbReference type="AlphaFoldDB" id="A0A7J8XYE2"/>
<feature type="non-terminal residue" evidence="1">
    <location>
        <position position="96"/>
    </location>
</feature>
<dbReference type="Proteomes" id="UP000593577">
    <property type="component" value="Unassembled WGS sequence"/>
</dbReference>